<evidence type="ECO:0000313" key="1">
    <source>
        <dbReference type="EMBL" id="SHO73253.1"/>
    </source>
</evidence>
<dbReference type="EMBL" id="FRYK01000002">
    <property type="protein sequence ID" value="SHO73253.1"/>
    <property type="molecule type" value="Genomic_DNA"/>
</dbReference>
<keyword evidence="2" id="KW-1185">Reference proteome</keyword>
<dbReference type="Proteomes" id="UP000184611">
    <property type="component" value="Unassembled WGS sequence"/>
</dbReference>
<accession>A0A1M7ZWS8</accession>
<organism evidence="1 2">
    <name type="scientific">Flavobacterium cucumis</name>
    <dbReference type="NCBI Taxonomy" id="416016"/>
    <lineage>
        <taxon>Bacteria</taxon>
        <taxon>Pseudomonadati</taxon>
        <taxon>Bacteroidota</taxon>
        <taxon>Flavobacteriia</taxon>
        <taxon>Flavobacteriales</taxon>
        <taxon>Flavobacteriaceae</taxon>
        <taxon>Flavobacterium</taxon>
    </lineage>
</organism>
<evidence type="ECO:0008006" key="3">
    <source>
        <dbReference type="Google" id="ProtNLM"/>
    </source>
</evidence>
<reference evidence="2" key="1">
    <citation type="submission" date="2016-12" db="EMBL/GenBank/DDBJ databases">
        <authorList>
            <person name="Varghese N."/>
            <person name="Submissions S."/>
        </authorList>
    </citation>
    <scope>NUCLEOTIDE SEQUENCE [LARGE SCALE GENOMIC DNA]</scope>
    <source>
        <strain evidence="2">DSM 18830</strain>
    </source>
</reference>
<name>A0A1M7ZWS8_9FLAO</name>
<dbReference type="STRING" id="416016.SAMN05443547_1608"/>
<evidence type="ECO:0000313" key="2">
    <source>
        <dbReference type="Proteomes" id="UP000184611"/>
    </source>
</evidence>
<sequence>MQERFQDQNFRLKDFQEEVAVACPKCQKKALATVNYEEKKAKLTCTHCGFHDVKDTLLTHLGYTANYKADASAYFDVETWYLAPFKNDFFFAYNEAHLLYLEQYIGAKLREHKDRSHFTLLEKLPKFYHEAKNREPLLKLIDKLKNK</sequence>
<dbReference type="OrthoDB" id="707631at2"/>
<dbReference type="AlphaFoldDB" id="A0A1M7ZWS8"/>
<protein>
    <recommendedName>
        <fullName evidence="3">Replication restart DNA helicase PriA</fullName>
    </recommendedName>
</protein>
<gene>
    <name evidence="1" type="ORF">SAMN05443547_1608</name>
</gene>
<proteinExistence type="predicted"/>
<dbReference type="RefSeq" id="WP_073583164.1">
    <property type="nucleotide sequence ID" value="NZ_CBCSEA010000006.1"/>
</dbReference>